<geneLocation type="plasmid" evidence="1 2">
    <name>unnamed1</name>
</geneLocation>
<protein>
    <submittedName>
        <fullName evidence="1">Uncharacterized protein</fullName>
    </submittedName>
</protein>
<gene>
    <name evidence="1" type="ORF">A6E01_19880</name>
</gene>
<dbReference type="AlphaFoldDB" id="A0AAN0XZE1"/>
<dbReference type="KEGG" id="vbr:A6E01_19880"/>
<organism evidence="1 2">
    <name type="scientific">Vibrio breoganii</name>
    <dbReference type="NCBI Taxonomy" id="553239"/>
    <lineage>
        <taxon>Bacteria</taxon>
        <taxon>Pseudomonadati</taxon>
        <taxon>Pseudomonadota</taxon>
        <taxon>Gammaproteobacteria</taxon>
        <taxon>Vibrionales</taxon>
        <taxon>Vibrionaceae</taxon>
        <taxon>Vibrio</taxon>
    </lineage>
</organism>
<dbReference type="EMBL" id="CP016179">
    <property type="protein sequence ID" value="ANO35475.1"/>
    <property type="molecule type" value="Genomic_DNA"/>
</dbReference>
<evidence type="ECO:0000313" key="2">
    <source>
        <dbReference type="Proteomes" id="UP000092018"/>
    </source>
</evidence>
<sequence>MVTEMIIAAKQKVNRAPVVFTNTFGRARWSGCYEYMFDSALIESMGMFIEQQARMDGYNDIRRQSRTDNPFHPEFLDGIPFDKWEDHYQYGVISYRNDNL</sequence>
<name>A0AAN0XZE1_9VIBR</name>
<keyword evidence="1" id="KW-0614">Plasmid</keyword>
<accession>A0AAN0XZE1</accession>
<dbReference type="RefSeq" id="WP_065211237.1">
    <property type="nucleotide sequence ID" value="NZ_CP016179.1"/>
</dbReference>
<dbReference type="Proteomes" id="UP000092018">
    <property type="component" value="Plasmid unnamed1"/>
</dbReference>
<reference evidence="1 2" key="1">
    <citation type="submission" date="2016-06" db="EMBL/GenBank/DDBJ databases">
        <title>Adaptive Radiation by Waves of Gene Transfer Leads to Fine-Scale Resource Partitioning in Marine Microbes.</title>
        <authorList>
            <person name="Hehemann J.-H."/>
            <person name="Arevalo P."/>
            <person name="Datta M.S."/>
            <person name="Yu X."/>
            <person name="Corzett C."/>
            <person name="Henschel A."/>
            <person name="Preheim S.P."/>
            <person name="Timberlake S."/>
            <person name="Alm E.J."/>
            <person name="Polz M.F."/>
        </authorList>
    </citation>
    <scope>NUCLEOTIDE SEQUENCE [LARGE SCALE GENOMIC DNA]</scope>
    <source>
        <strain evidence="1 2">FF50</strain>
        <plasmid evidence="1 2">unnamed1</plasmid>
    </source>
</reference>
<evidence type="ECO:0000313" key="1">
    <source>
        <dbReference type="EMBL" id="ANO35475.1"/>
    </source>
</evidence>
<proteinExistence type="predicted"/>